<evidence type="ECO:0000256" key="2">
    <source>
        <dbReference type="ARBA" id="ARBA00004613"/>
    </source>
</evidence>
<feature type="domain" description="Flagellar hook-associated protein FlgK helical" evidence="9">
    <location>
        <begin position="101"/>
        <end position="329"/>
    </location>
</feature>
<keyword evidence="10" id="KW-0969">Cilium</keyword>
<comment type="similarity">
    <text evidence="3">Belongs to the flagella basal body rod proteins family.</text>
</comment>
<dbReference type="NCBIfam" id="TIGR02492">
    <property type="entry name" value="flgK_ends"/>
    <property type="match status" value="1"/>
</dbReference>
<dbReference type="PANTHER" id="PTHR30033">
    <property type="entry name" value="FLAGELLAR HOOK-ASSOCIATED PROTEIN 1"/>
    <property type="match status" value="1"/>
</dbReference>
<reference evidence="11" key="1">
    <citation type="submission" date="2017-09" db="EMBL/GenBank/DDBJ databases">
        <title>Depth-based differentiation of microbial function through sediment-hosted aquifers and enrichment of novel symbionts in the deep terrestrial subsurface.</title>
        <authorList>
            <person name="Probst A.J."/>
            <person name="Ladd B."/>
            <person name="Jarett J.K."/>
            <person name="Geller-Mcgrath D.E."/>
            <person name="Sieber C.M.K."/>
            <person name="Emerson J.B."/>
            <person name="Anantharaman K."/>
            <person name="Thomas B.C."/>
            <person name="Malmstrom R."/>
            <person name="Stieglmeier M."/>
            <person name="Klingl A."/>
            <person name="Woyke T."/>
            <person name="Ryan C.M."/>
            <person name="Banfield J.F."/>
        </authorList>
    </citation>
    <scope>NUCLEOTIDE SEQUENCE [LARGE SCALE GENOMIC DNA]</scope>
</reference>
<evidence type="ECO:0000259" key="9">
    <source>
        <dbReference type="Pfam" id="PF22638"/>
    </source>
</evidence>
<dbReference type="GO" id="GO:0005576">
    <property type="term" value="C:extracellular region"/>
    <property type="evidence" value="ECO:0007669"/>
    <property type="project" value="UniProtKB-SubCell"/>
</dbReference>
<organism evidence="10 11">
    <name type="scientific">Candidatus Aquicultor secundus</name>
    <dbReference type="NCBI Taxonomy" id="1973895"/>
    <lineage>
        <taxon>Bacteria</taxon>
        <taxon>Bacillati</taxon>
        <taxon>Actinomycetota</taxon>
        <taxon>Candidatus Aquicultoria</taxon>
        <taxon>Candidatus Aquicultorales</taxon>
        <taxon>Candidatus Aquicultoraceae</taxon>
        <taxon>Candidatus Aquicultor</taxon>
    </lineage>
</organism>
<feature type="domain" description="Flagellar basal body rod protein N-terminal" evidence="7">
    <location>
        <begin position="9"/>
        <end position="36"/>
    </location>
</feature>
<comment type="subcellular location">
    <subcellularLocation>
        <location evidence="1">Bacterial flagellum</location>
    </subcellularLocation>
    <subcellularLocation>
        <location evidence="2">Secreted</location>
    </subcellularLocation>
</comment>
<sequence length="454" mass="49690">MDGFFGISIARRALEASQYGMDVTAHNIANANTPGYSRQRAILAAAPSFPYPGYNRPMLQAQLGTGVEVKSVERVRSSYFDSQIRKENQALGGWEVKDDALKQLEAIFNEPSEAGLQNIMGEFWNAWQQLSKNPESLSVRTSVIEMGRTLTSTFNQLDAKLSRLRDNLNDQAAVKVDEVNNIADRIYALNNEIIRIQTFGVEPNDLKDERDKLIDDLSKIADITVGEQDSGATLIFLNGRQLVSEYSANHIQTTPNGLNSGYYDVTWESDGSAVTLYGGEIKSLVDSRDVTIQNYRGDLDTLASTLITEINNLHAAGVGLDGITGWNFFTGTGAADIALSADIDDPTHVAAATDAAAIPGDNSNALAIGKLKDTLLTIDGNNVTMNDFYRSTVTNLGIESQESGRMITNSKLYYDLIENHRQSVSGVSLDEEATNMIKYQRAYEAAARVITMLD</sequence>
<dbReference type="SUPFAM" id="SSF64518">
    <property type="entry name" value="Phase 1 flagellin"/>
    <property type="match status" value="1"/>
</dbReference>
<evidence type="ECO:0000256" key="1">
    <source>
        <dbReference type="ARBA" id="ARBA00004365"/>
    </source>
</evidence>
<evidence type="ECO:0000313" key="11">
    <source>
        <dbReference type="Proteomes" id="UP000230956"/>
    </source>
</evidence>
<dbReference type="InterPro" id="IPR002371">
    <property type="entry name" value="FlgK"/>
</dbReference>
<dbReference type="PANTHER" id="PTHR30033:SF1">
    <property type="entry name" value="FLAGELLAR HOOK-ASSOCIATED PROTEIN 1"/>
    <property type="match status" value="1"/>
</dbReference>
<evidence type="ECO:0000259" key="8">
    <source>
        <dbReference type="Pfam" id="PF06429"/>
    </source>
</evidence>
<keyword evidence="10" id="KW-0282">Flagellum</keyword>
<dbReference type="InterPro" id="IPR053927">
    <property type="entry name" value="FlgK_helical"/>
</dbReference>
<dbReference type="RefSeq" id="WP_286977443.1">
    <property type="nucleotide sequence ID" value="NZ_PFNG01000235.1"/>
</dbReference>
<evidence type="ECO:0000313" key="10">
    <source>
        <dbReference type="EMBL" id="PIZ35556.1"/>
    </source>
</evidence>
<dbReference type="GO" id="GO:0044780">
    <property type="term" value="P:bacterial-type flagellum assembly"/>
    <property type="evidence" value="ECO:0007669"/>
    <property type="project" value="InterPro"/>
</dbReference>
<feature type="non-terminal residue" evidence="10">
    <location>
        <position position="454"/>
    </location>
</feature>
<evidence type="ECO:0000256" key="6">
    <source>
        <dbReference type="ARBA" id="ARBA00023143"/>
    </source>
</evidence>
<keyword evidence="10" id="KW-0966">Cell projection</keyword>
<dbReference type="EMBL" id="PFNG01000235">
    <property type="protein sequence ID" value="PIZ35556.1"/>
    <property type="molecule type" value="Genomic_DNA"/>
</dbReference>
<comment type="caution">
    <text evidence="10">The sequence shown here is derived from an EMBL/GenBank/DDBJ whole genome shotgun (WGS) entry which is preliminary data.</text>
</comment>
<evidence type="ECO:0000256" key="3">
    <source>
        <dbReference type="ARBA" id="ARBA00009677"/>
    </source>
</evidence>
<accession>A0A2M7T5J7</accession>
<dbReference type="AlphaFoldDB" id="A0A2M7T5J7"/>
<feature type="domain" description="Flagellar basal-body/hook protein C-terminal" evidence="8">
    <location>
        <begin position="424"/>
        <end position="454"/>
    </location>
</feature>
<evidence type="ECO:0000256" key="5">
    <source>
        <dbReference type="ARBA" id="ARBA00022525"/>
    </source>
</evidence>
<evidence type="ECO:0000259" key="7">
    <source>
        <dbReference type="Pfam" id="PF00460"/>
    </source>
</evidence>
<dbReference type="InterPro" id="IPR010930">
    <property type="entry name" value="Flg_bb/hook_C_dom"/>
</dbReference>
<evidence type="ECO:0000256" key="4">
    <source>
        <dbReference type="ARBA" id="ARBA00016244"/>
    </source>
</evidence>
<dbReference type="Pfam" id="PF22638">
    <property type="entry name" value="FlgK_D1"/>
    <property type="match status" value="1"/>
</dbReference>
<keyword evidence="6" id="KW-0975">Bacterial flagellum</keyword>
<dbReference type="Pfam" id="PF06429">
    <property type="entry name" value="Flg_bbr_C"/>
    <property type="match status" value="1"/>
</dbReference>
<protein>
    <recommendedName>
        <fullName evidence="4">Flagellar hook-associated protein 1</fullName>
    </recommendedName>
</protein>
<name>A0A2M7T5J7_9ACTN</name>
<proteinExistence type="inferred from homology"/>
<keyword evidence="5" id="KW-0964">Secreted</keyword>
<dbReference type="GO" id="GO:0005198">
    <property type="term" value="F:structural molecule activity"/>
    <property type="evidence" value="ECO:0007669"/>
    <property type="project" value="InterPro"/>
</dbReference>
<dbReference type="Pfam" id="PF00460">
    <property type="entry name" value="Flg_bb_rod"/>
    <property type="match status" value="1"/>
</dbReference>
<dbReference type="Proteomes" id="UP000230956">
    <property type="component" value="Unassembled WGS sequence"/>
</dbReference>
<gene>
    <name evidence="10" type="ORF">COY37_10145</name>
</gene>
<dbReference type="InterPro" id="IPR001444">
    <property type="entry name" value="Flag_bb_rod_N"/>
</dbReference>
<dbReference type="GO" id="GO:0009424">
    <property type="term" value="C:bacterial-type flagellum hook"/>
    <property type="evidence" value="ECO:0007669"/>
    <property type="project" value="InterPro"/>
</dbReference>